<dbReference type="InterPro" id="IPR051821">
    <property type="entry name" value="Asp/Asn_beta-hydroxylase"/>
</dbReference>
<dbReference type="KEGG" id="scs:Sta7437_1805"/>
<evidence type="ECO:0000313" key="5">
    <source>
        <dbReference type="EMBL" id="AFZ35363.1"/>
    </source>
</evidence>
<comment type="similarity">
    <text evidence="1">Belongs to the aspartyl/asparaginyl beta-hydroxylase family.</text>
</comment>
<dbReference type="PANTHER" id="PTHR46332:SF5">
    <property type="entry name" value="ASPARTATE BETA-HYDROXYLASE DOMAIN CONTAINING 2"/>
    <property type="match status" value="1"/>
</dbReference>
<feature type="domain" description="Aspartyl/asparaginy/proline hydroxylase" evidence="4">
    <location>
        <begin position="59"/>
        <end position="215"/>
    </location>
</feature>
<gene>
    <name evidence="5" type="ordered locus">Sta7437_1805</name>
</gene>
<dbReference type="PANTHER" id="PTHR46332">
    <property type="entry name" value="ASPARTATE BETA-HYDROXYLASE DOMAIN-CONTAINING PROTEIN 2"/>
    <property type="match status" value="1"/>
</dbReference>
<keyword evidence="2" id="KW-0223">Dioxygenase</keyword>
<evidence type="ECO:0000259" key="4">
    <source>
        <dbReference type="Pfam" id="PF05118"/>
    </source>
</evidence>
<dbReference type="InterPro" id="IPR007803">
    <property type="entry name" value="Asp/Arg/Pro-Hydrxlase"/>
</dbReference>
<dbReference type="Proteomes" id="UP000010473">
    <property type="component" value="Chromosome"/>
</dbReference>
<dbReference type="GO" id="GO:0016020">
    <property type="term" value="C:membrane"/>
    <property type="evidence" value="ECO:0007669"/>
    <property type="project" value="TreeGrafter"/>
</dbReference>
<evidence type="ECO:0000256" key="2">
    <source>
        <dbReference type="ARBA" id="ARBA00022964"/>
    </source>
</evidence>
<dbReference type="OrthoDB" id="21665at2"/>
<dbReference type="Pfam" id="PF05118">
    <property type="entry name" value="Asp_Arg_Hydrox"/>
    <property type="match status" value="1"/>
</dbReference>
<dbReference type="STRING" id="111780.Sta7437_1805"/>
<dbReference type="InterPro" id="IPR027443">
    <property type="entry name" value="IPNS-like_sf"/>
</dbReference>
<evidence type="ECO:0000313" key="6">
    <source>
        <dbReference type="Proteomes" id="UP000010473"/>
    </source>
</evidence>
<dbReference type="RefSeq" id="WP_015193034.1">
    <property type="nucleotide sequence ID" value="NC_019748.1"/>
</dbReference>
<proteinExistence type="inferred from homology"/>
<organism evidence="5 6">
    <name type="scientific">Stanieria cyanosphaera (strain ATCC 29371 / PCC 7437)</name>
    <dbReference type="NCBI Taxonomy" id="111780"/>
    <lineage>
        <taxon>Bacteria</taxon>
        <taxon>Bacillati</taxon>
        <taxon>Cyanobacteriota</taxon>
        <taxon>Cyanophyceae</taxon>
        <taxon>Pleurocapsales</taxon>
        <taxon>Dermocarpellaceae</taxon>
        <taxon>Stanieria</taxon>
    </lineage>
</organism>
<dbReference type="Gene3D" id="2.60.120.330">
    <property type="entry name" value="B-lactam Antibiotic, Isopenicillin N Synthase, Chain"/>
    <property type="match status" value="1"/>
</dbReference>
<keyword evidence="6" id="KW-1185">Reference proteome</keyword>
<dbReference type="SUPFAM" id="SSF51197">
    <property type="entry name" value="Clavaminate synthase-like"/>
    <property type="match status" value="1"/>
</dbReference>
<dbReference type="eggNOG" id="COG3555">
    <property type="taxonomic scope" value="Bacteria"/>
</dbReference>
<dbReference type="GO" id="GO:0051213">
    <property type="term" value="F:dioxygenase activity"/>
    <property type="evidence" value="ECO:0007669"/>
    <property type="project" value="UniProtKB-KW"/>
</dbReference>
<dbReference type="HOGENOM" id="CLU_071783_0_0_3"/>
<name>K9XS54_STAC7</name>
<dbReference type="AlphaFoldDB" id="K9XS54"/>
<sequence length="252" mass="29908">MTQNINQIYFNWQNKYRQIILKQGEKLLRKLEQQIGKASLIGDRTFFESENFDWVAEVENSWLKIRQELDILLQNLEQLPNFQDISEDQYSITKDNLWKTYFLYAYGIKVEDNCIQCPETTKIIETIPGMKTAFFSILLPHKHIPEHCGPYKGVIRYHLALKVPEQKEKCGIRVGNDIRHWTEGKSLIFDDTFPHEAWNKTDEIRVVLFLDFVRPMRLPWSIINKSLIQLIAWSPLVQKGKKNLEKWNQLVK</sequence>
<dbReference type="EMBL" id="CP003653">
    <property type="protein sequence ID" value="AFZ35363.1"/>
    <property type="molecule type" value="Genomic_DNA"/>
</dbReference>
<protein>
    <submittedName>
        <fullName evidence="5">Aspartyl/Asparaginyl beta-hydroxylase</fullName>
    </submittedName>
</protein>
<keyword evidence="3" id="KW-0560">Oxidoreductase</keyword>
<reference evidence="6" key="1">
    <citation type="journal article" date="2013" name="Proc. Natl. Acad. Sci. U.S.A.">
        <title>Improving the coverage of the cyanobacterial phylum using diversity-driven genome sequencing.</title>
        <authorList>
            <person name="Shih P.M."/>
            <person name="Wu D."/>
            <person name="Latifi A."/>
            <person name="Axen S.D."/>
            <person name="Fewer D.P."/>
            <person name="Talla E."/>
            <person name="Calteau A."/>
            <person name="Cai F."/>
            <person name="Tandeau de Marsac N."/>
            <person name="Rippka R."/>
            <person name="Herdman M."/>
            <person name="Sivonen K."/>
            <person name="Coursin T."/>
            <person name="Laurent T."/>
            <person name="Goodwin L."/>
            <person name="Nolan M."/>
            <person name="Davenport K.W."/>
            <person name="Han C.S."/>
            <person name="Rubin E.M."/>
            <person name="Eisen J.A."/>
            <person name="Woyke T."/>
            <person name="Gugger M."/>
            <person name="Kerfeld C.A."/>
        </authorList>
    </citation>
    <scope>NUCLEOTIDE SEQUENCE [LARGE SCALE GENOMIC DNA]</scope>
    <source>
        <strain evidence="6">ATCC 29371 / PCC 7437</strain>
    </source>
</reference>
<accession>K9XS54</accession>
<evidence type="ECO:0000256" key="3">
    <source>
        <dbReference type="ARBA" id="ARBA00023002"/>
    </source>
</evidence>
<evidence type="ECO:0000256" key="1">
    <source>
        <dbReference type="ARBA" id="ARBA00007730"/>
    </source>
</evidence>